<proteinExistence type="predicted"/>
<evidence type="ECO:0000313" key="2">
    <source>
        <dbReference type="Proteomes" id="UP000324748"/>
    </source>
</evidence>
<name>A0A5B0NG11_PUCGR</name>
<dbReference type="AlphaFoldDB" id="A0A5B0NG11"/>
<organism evidence="1 2">
    <name type="scientific">Puccinia graminis f. sp. tritici</name>
    <dbReference type="NCBI Taxonomy" id="56615"/>
    <lineage>
        <taxon>Eukaryota</taxon>
        <taxon>Fungi</taxon>
        <taxon>Dikarya</taxon>
        <taxon>Basidiomycota</taxon>
        <taxon>Pucciniomycotina</taxon>
        <taxon>Pucciniomycetes</taxon>
        <taxon>Pucciniales</taxon>
        <taxon>Pucciniaceae</taxon>
        <taxon>Puccinia</taxon>
    </lineage>
</organism>
<gene>
    <name evidence="1" type="ORF">PGT21_015203</name>
</gene>
<evidence type="ECO:0000313" key="1">
    <source>
        <dbReference type="EMBL" id="KAA1086908.1"/>
    </source>
</evidence>
<sequence>MTIGEKEWPSLRGCVSSFPSKTVVLLYMGSVRWLDYEARFEESLLTSMMVLAEYDSSSSLTTSAS</sequence>
<dbReference type="Proteomes" id="UP000324748">
    <property type="component" value="Unassembled WGS sequence"/>
</dbReference>
<reference evidence="1 2" key="1">
    <citation type="submission" date="2019-05" db="EMBL/GenBank/DDBJ databases">
        <title>Emergence of the Ug99 lineage of the wheat stem rust pathogen through somatic hybridization.</title>
        <authorList>
            <person name="Li F."/>
            <person name="Upadhyaya N.M."/>
            <person name="Sperschneider J."/>
            <person name="Matny O."/>
            <person name="Nguyen-Phuc H."/>
            <person name="Mago R."/>
            <person name="Raley C."/>
            <person name="Miller M.E."/>
            <person name="Silverstein K.A.T."/>
            <person name="Henningsen E."/>
            <person name="Hirsch C.D."/>
            <person name="Visser B."/>
            <person name="Pretorius Z.A."/>
            <person name="Steffenson B.J."/>
            <person name="Schwessinger B."/>
            <person name="Dodds P.N."/>
            <person name="Figueroa M."/>
        </authorList>
    </citation>
    <scope>NUCLEOTIDE SEQUENCE [LARGE SCALE GENOMIC DNA]</scope>
    <source>
        <strain evidence="1">21-0</strain>
    </source>
</reference>
<protein>
    <submittedName>
        <fullName evidence="1">Uncharacterized protein</fullName>
    </submittedName>
</protein>
<dbReference type="EMBL" id="VSWC01000105">
    <property type="protein sequence ID" value="KAA1086908.1"/>
    <property type="molecule type" value="Genomic_DNA"/>
</dbReference>
<keyword evidence="2" id="KW-1185">Reference proteome</keyword>
<comment type="caution">
    <text evidence="1">The sequence shown here is derived from an EMBL/GenBank/DDBJ whole genome shotgun (WGS) entry which is preliminary data.</text>
</comment>
<accession>A0A5B0NG11</accession>